<name>A0A4U7BSJ4_9BACT</name>
<dbReference type="OrthoDB" id="9779797at2"/>
<dbReference type="EMBL" id="NXLZ01000002">
    <property type="protein sequence ID" value="TKX31754.1"/>
    <property type="molecule type" value="Genomic_DNA"/>
</dbReference>
<dbReference type="Proteomes" id="UP000308838">
    <property type="component" value="Unassembled WGS sequence"/>
</dbReference>
<comment type="caution">
    <text evidence="1">The sequence shown here is derived from an EMBL/GenBank/DDBJ whole genome shotgun (WGS) entry which is preliminary data.</text>
</comment>
<protein>
    <submittedName>
        <fullName evidence="1">DUF2891 domain-containing protein</fullName>
    </submittedName>
</protein>
<dbReference type="RefSeq" id="WP_137620102.1">
    <property type="nucleotide sequence ID" value="NZ_NXLZ01000002.1"/>
</dbReference>
<evidence type="ECO:0000313" key="1">
    <source>
        <dbReference type="EMBL" id="TKX31754.1"/>
    </source>
</evidence>
<evidence type="ECO:0000313" key="2">
    <source>
        <dbReference type="Proteomes" id="UP000308838"/>
    </source>
</evidence>
<reference evidence="1 2" key="1">
    <citation type="submission" date="2018-05" db="EMBL/GenBank/DDBJ databases">
        <title>Novel Campyloabacter and Helicobacter Species and Strains.</title>
        <authorList>
            <person name="Mannion A.J."/>
            <person name="Shen Z."/>
            <person name="Fox J.G."/>
        </authorList>
    </citation>
    <scope>NUCLEOTIDE SEQUENCE [LARGE SCALE GENOMIC DNA]</scope>
    <source>
        <strain evidence="2">MIT17-664</strain>
    </source>
</reference>
<sequence>MKEFIKQFSSIALENIFRELPNKITHSFNDLNDIKIPKQMYPIFYGSYDWHSSVHSHWLLVKILRNFSKFAPVDEITKALNSQFSKEKANGELRYLENPDHKGFERPYGWGWFLKLALEINLLAKENKDAQAWAKNLEGIADFFVKEFKEFLPKMDYPIRVGTHFNSSFALYFALEFARFKKDVELEQCIIESAKRWFLNDKNMQTLEPCGDEFLSPVLMEAVLLSAVLPKDEFKSFFVQYLPNLDKKEPRTLFNPVRVSDRSDGKIAHLDGLNLSRSWCLKILSNFCDEELKNILRENAIKHFDEAIAHIEEDYLGSHWLGSFALLALDVELK</sequence>
<dbReference type="InterPro" id="IPR021365">
    <property type="entry name" value="DUF2891"/>
</dbReference>
<accession>A0A4U7BSJ4</accession>
<keyword evidence="2" id="KW-1185">Reference proteome</keyword>
<gene>
    <name evidence="1" type="ORF">CQA69_01620</name>
</gene>
<dbReference type="AlphaFoldDB" id="A0A4U7BSJ4"/>
<dbReference type="Pfam" id="PF11199">
    <property type="entry name" value="DUF2891"/>
    <property type="match status" value="1"/>
</dbReference>
<organism evidence="1 2">
    <name type="scientific">Campylobacter estrildidarum</name>
    <dbReference type="NCBI Taxonomy" id="2510189"/>
    <lineage>
        <taxon>Bacteria</taxon>
        <taxon>Pseudomonadati</taxon>
        <taxon>Campylobacterota</taxon>
        <taxon>Epsilonproteobacteria</taxon>
        <taxon>Campylobacterales</taxon>
        <taxon>Campylobacteraceae</taxon>
        <taxon>Campylobacter</taxon>
    </lineage>
</organism>
<proteinExistence type="predicted"/>